<gene>
    <name evidence="2" type="ORF">DS079_08455</name>
</gene>
<dbReference type="GeneID" id="78121051"/>
<dbReference type="EMBL" id="QOCI01000006">
    <property type="protein sequence ID" value="RRR18812.1"/>
    <property type="molecule type" value="Genomic_DNA"/>
</dbReference>
<keyword evidence="1" id="KW-0472">Membrane</keyword>
<dbReference type="Proteomes" id="UP000274327">
    <property type="component" value="Unassembled WGS sequence"/>
</dbReference>
<dbReference type="AlphaFoldDB" id="A0A426SKT1"/>
<accession>A0A426SKT1</accession>
<organism evidence="2 3">
    <name type="scientific">Brachybacterium paraconglomeratum</name>
    <dbReference type="NCBI Taxonomy" id="173362"/>
    <lineage>
        <taxon>Bacteria</taxon>
        <taxon>Bacillati</taxon>
        <taxon>Actinomycetota</taxon>
        <taxon>Actinomycetes</taxon>
        <taxon>Micrococcales</taxon>
        <taxon>Dermabacteraceae</taxon>
        <taxon>Brachybacterium</taxon>
    </lineage>
</organism>
<feature type="transmembrane region" description="Helical" evidence="1">
    <location>
        <begin position="148"/>
        <end position="166"/>
    </location>
</feature>
<feature type="transmembrane region" description="Helical" evidence="1">
    <location>
        <begin position="123"/>
        <end position="142"/>
    </location>
</feature>
<name>A0A426SKT1_9MICO</name>
<protein>
    <recommendedName>
        <fullName evidence="4">Transposase</fullName>
    </recommendedName>
</protein>
<keyword evidence="1" id="KW-1133">Transmembrane helix</keyword>
<proteinExistence type="predicted"/>
<reference evidence="2 3" key="1">
    <citation type="submission" date="2018-07" db="EMBL/GenBank/DDBJ databases">
        <title>Brachybacteriurn paraconglorneratum KCTC 9916.</title>
        <authorList>
            <person name="Li Y."/>
        </authorList>
    </citation>
    <scope>NUCLEOTIDE SEQUENCE [LARGE SCALE GENOMIC DNA]</scope>
    <source>
        <strain evidence="2 3">KCTC 9916</strain>
    </source>
</reference>
<dbReference type="RefSeq" id="WP_126986510.1">
    <property type="nucleotide sequence ID" value="NZ_ML133854.1"/>
</dbReference>
<keyword evidence="3" id="KW-1185">Reference proteome</keyword>
<comment type="caution">
    <text evidence="2">The sequence shown here is derived from an EMBL/GenBank/DDBJ whole genome shotgun (WGS) entry which is preliminary data.</text>
</comment>
<evidence type="ECO:0000313" key="3">
    <source>
        <dbReference type="Proteomes" id="UP000274327"/>
    </source>
</evidence>
<evidence type="ECO:0000256" key="1">
    <source>
        <dbReference type="SAM" id="Phobius"/>
    </source>
</evidence>
<evidence type="ECO:0000313" key="2">
    <source>
        <dbReference type="EMBL" id="RRR18812.1"/>
    </source>
</evidence>
<sequence length="237" mass="26411">MTGWLQSIEIAAWLSAAYGIALVLAAHGIDRLAKRVHTLHDANQTTGFVYHEDHDAWLCPEDQWLWPQSFDPDNRVMRYRGKPSVCNACPIKDTCTTSDDGREMRHEVDPWPSSESARFHRGIACAVSVLAILWPLGAAFTVESGLSQLLLLVTAAPVALLSLPLWSHLRRTPVDPEGVLFRSLDENLEDRAEALEALQRRRTSYSSDRRAPTDGITPLVLGRTRYASDGRDSDTHA</sequence>
<evidence type="ECO:0008006" key="4">
    <source>
        <dbReference type="Google" id="ProtNLM"/>
    </source>
</evidence>
<keyword evidence="1" id="KW-0812">Transmembrane</keyword>
<feature type="transmembrane region" description="Helical" evidence="1">
    <location>
        <begin position="12"/>
        <end position="29"/>
    </location>
</feature>